<protein>
    <submittedName>
        <fullName evidence="5">Uncharacterized protein</fullName>
    </submittedName>
</protein>
<dbReference type="PROSITE" id="PS50088">
    <property type="entry name" value="ANK_REPEAT"/>
    <property type="match status" value="5"/>
</dbReference>
<feature type="repeat" description="ANK" evidence="3">
    <location>
        <begin position="545"/>
        <end position="577"/>
    </location>
</feature>
<name>A0A915PU04_9BILA</name>
<organism evidence="4 5">
    <name type="scientific">Setaria digitata</name>
    <dbReference type="NCBI Taxonomy" id="48799"/>
    <lineage>
        <taxon>Eukaryota</taxon>
        <taxon>Metazoa</taxon>
        <taxon>Ecdysozoa</taxon>
        <taxon>Nematoda</taxon>
        <taxon>Chromadorea</taxon>
        <taxon>Rhabditida</taxon>
        <taxon>Spirurina</taxon>
        <taxon>Spiruromorpha</taxon>
        <taxon>Filarioidea</taxon>
        <taxon>Setariidae</taxon>
        <taxon>Setaria</taxon>
    </lineage>
</organism>
<keyword evidence="2 3" id="KW-0040">ANK repeat</keyword>
<keyword evidence="4" id="KW-1185">Reference proteome</keyword>
<accession>A0A915PU04</accession>
<evidence type="ECO:0000256" key="2">
    <source>
        <dbReference type="ARBA" id="ARBA00023043"/>
    </source>
</evidence>
<feature type="repeat" description="ANK" evidence="3">
    <location>
        <begin position="451"/>
        <end position="477"/>
    </location>
</feature>
<feature type="repeat" description="ANK" evidence="3">
    <location>
        <begin position="218"/>
        <end position="240"/>
    </location>
</feature>
<dbReference type="Pfam" id="PF12796">
    <property type="entry name" value="Ank_2"/>
    <property type="match status" value="3"/>
</dbReference>
<dbReference type="InterPro" id="IPR002110">
    <property type="entry name" value="Ankyrin_rpt"/>
</dbReference>
<dbReference type="PRINTS" id="PR01415">
    <property type="entry name" value="ANKYRIN"/>
</dbReference>
<evidence type="ECO:0000256" key="1">
    <source>
        <dbReference type="ARBA" id="ARBA00022737"/>
    </source>
</evidence>
<dbReference type="Proteomes" id="UP000887581">
    <property type="component" value="Unplaced"/>
</dbReference>
<sequence>MKEWRAEGVVGIQRSLRSAGSRTAGADSERITGLGNCCATLILRISGKIGERSLIGEIHQVKMMNAKFVEAIDFLRDNNMAQFEKFIKQFPQLLEIRRRGRSLLTYALLYDRLRALQIISKRSPHFFDGEENSESALHWAAKFDARKCCKYLLSLPPQYSDTPWILMKNSRQITPIHLAAHYGYAKILKIKNLFLQQILLHSTPLDSEIFYQLVNDNFGRSPLHYAASTGKLECCEILLDERLGLPLDQKDQDGHTPLMCAAASCYPDAPEVVRLLGSRKISSITARDNAGRTAMHLAVIAQNIVVVDILLNVLECPSETFDNDARTPLHYAAKYGFDEVVKKLLSAKARNATRDCFGISPAHYAVQGGHRVVVDRLMEQYDSDGRSCFMWSVIAEQELLVQHFLECYQPDRNHKDKYGYTALHHATHIGSLRLVKLLVKEGWNIHEVDDAGATPLHLAAAKGFTDVARLLVMVGANCETPIFYACLGGQAHTLSVMVTELNCKMTHADKLGRTALHCAAFGGYVACIEVLIMKDDCTIHKEDLDQLTPIHIACERGKYDCVKYLLKYGAAVNAFARIDDCTPLSCAHANGHQQIANYLLRNGGLFPHQLRNLAALIIQKWWKILRLKIFNRKKCAGNDSSSEPN</sequence>
<dbReference type="SUPFAM" id="SSF48403">
    <property type="entry name" value="Ankyrin repeat"/>
    <property type="match status" value="2"/>
</dbReference>
<feature type="repeat" description="ANK" evidence="3">
    <location>
        <begin position="324"/>
        <end position="356"/>
    </location>
</feature>
<dbReference type="InterPro" id="IPR036770">
    <property type="entry name" value="Ankyrin_rpt-contain_sf"/>
</dbReference>
<dbReference type="AlphaFoldDB" id="A0A915PU04"/>
<dbReference type="PROSITE" id="PS50297">
    <property type="entry name" value="ANK_REP_REGION"/>
    <property type="match status" value="5"/>
</dbReference>
<dbReference type="PANTHER" id="PTHR24198">
    <property type="entry name" value="ANKYRIN REPEAT AND PROTEIN KINASE DOMAIN-CONTAINING PROTEIN"/>
    <property type="match status" value="1"/>
</dbReference>
<dbReference type="WBParaSite" id="sdigi.contig253.g6705.t1">
    <property type="protein sequence ID" value="sdigi.contig253.g6705.t1"/>
    <property type="gene ID" value="sdigi.contig253.g6705"/>
</dbReference>
<reference evidence="5" key="1">
    <citation type="submission" date="2022-11" db="UniProtKB">
        <authorList>
            <consortium name="WormBaseParasite"/>
        </authorList>
    </citation>
    <scope>IDENTIFICATION</scope>
</reference>
<proteinExistence type="predicted"/>
<keyword evidence="1" id="KW-0677">Repeat</keyword>
<dbReference type="PANTHER" id="PTHR24198:SF165">
    <property type="entry name" value="ANKYRIN REPEAT-CONTAINING PROTEIN-RELATED"/>
    <property type="match status" value="1"/>
</dbReference>
<dbReference type="Gene3D" id="1.25.40.20">
    <property type="entry name" value="Ankyrin repeat-containing domain"/>
    <property type="match status" value="4"/>
</dbReference>
<feature type="repeat" description="ANK" evidence="3">
    <location>
        <begin position="418"/>
        <end position="450"/>
    </location>
</feature>
<dbReference type="SMART" id="SM00248">
    <property type="entry name" value="ANK"/>
    <property type="match status" value="12"/>
</dbReference>
<evidence type="ECO:0000313" key="5">
    <source>
        <dbReference type="WBParaSite" id="sdigi.contig253.g6705.t1"/>
    </source>
</evidence>
<dbReference type="Pfam" id="PF00023">
    <property type="entry name" value="Ank"/>
    <property type="match status" value="2"/>
</dbReference>
<evidence type="ECO:0000313" key="4">
    <source>
        <dbReference type="Proteomes" id="UP000887581"/>
    </source>
</evidence>
<evidence type="ECO:0000256" key="3">
    <source>
        <dbReference type="PROSITE-ProRule" id="PRU00023"/>
    </source>
</evidence>